<name>A0A9Q0M1X2_BLOTA</name>
<dbReference type="EMBL" id="JAPWDV010000003">
    <property type="protein sequence ID" value="KAJ6216432.1"/>
    <property type="molecule type" value="Genomic_DNA"/>
</dbReference>
<accession>A0A9Q0M1X2</accession>
<protein>
    <submittedName>
        <fullName evidence="1">Uncharacterized protein</fullName>
    </submittedName>
</protein>
<keyword evidence="2" id="KW-1185">Reference proteome</keyword>
<dbReference type="Proteomes" id="UP001142055">
    <property type="component" value="Chromosome 3"/>
</dbReference>
<dbReference type="AlphaFoldDB" id="A0A9Q0M1X2"/>
<comment type="caution">
    <text evidence="1">The sequence shown here is derived from an EMBL/GenBank/DDBJ whole genome shotgun (WGS) entry which is preliminary data.</text>
</comment>
<proteinExistence type="predicted"/>
<evidence type="ECO:0000313" key="2">
    <source>
        <dbReference type="Proteomes" id="UP001142055"/>
    </source>
</evidence>
<evidence type="ECO:0000313" key="1">
    <source>
        <dbReference type="EMBL" id="KAJ6216432.1"/>
    </source>
</evidence>
<sequence>MALTEVLEENLKTKNEDMEDLNAFELRNVIVPIEPKTPELGVAAYRNDPSLPIKNLSEFDENLNIFARFCKCVWQWILEAFERFYWRVWQWLLVVNEIIMEYYQFVLEPTYIQNRATRPSHMRESTPPFTRVFFRDGNYTMPCPSPIREELEDDDNLNFLERFIKLLYRFEQYPNDYPITLHFVKLFAYVSGCTPVRSRNLKRRTPGLIRNTAEAVRNDIEMFSGFEDMNIENDFEGALDKLSIALQRFYGSWQ</sequence>
<gene>
    <name evidence="1" type="ORF">RDWZM_007589</name>
</gene>
<organism evidence="1 2">
    <name type="scientific">Blomia tropicalis</name>
    <name type="common">Mite</name>
    <dbReference type="NCBI Taxonomy" id="40697"/>
    <lineage>
        <taxon>Eukaryota</taxon>
        <taxon>Metazoa</taxon>
        <taxon>Ecdysozoa</taxon>
        <taxon>Arthropoda</taxon>
        <taxon>Chelicerata</taxon>
        <taxon>Arachnida</taxon>
        <taxon>Acari</taxon>
        <taxon>Acariformes</taxon>
        <taxon>Sarcoptiformes</taxon>
        <taxon>Astigmata</taxon>
        <taxon>Glycyphagoidea</taxon>
        <taxon>Echimyopodidae</taxon>
        <taxon>Blomia</taxon>
    </lineage>
</organism>
<reference evidence="1" key="1">
    <citation type="submission" date="2022-12" db="EMBL/GenBank/DDBJ databases">
        <title>Genome assemblies of Blomia tropicalis.</title>
        <authorList>
            <person name="Cui Y."/>
        </authorList>
    </citation>
    <scope>NUCLEOTIDE SEQUENCE</scope>
    <source>
        <tissue evidence="1">Adult mites</tissue>
    </source>
</reference>